<evidence type="ECO:0000256" key="6">
    <source>
        <dbReference type="ARBA" id="ARBA00023008"/>
    </source>
</evidence>
<keyword evidence="6" id="KW-0186">Copper</keyword>
<evidence type="ECO:0000313" key="14">
    <source>
        <dbReference type="Proteomes" id="UP000283269"/>
    </source>
</evidence>
<evidence type="ECO:0000313" key="13">
    <source>
        <dbReference type="EMBL" id="PPQ90313.1"/>
    </source>
</evidence>
<dbReference type="Proteomes" id="UP000283269">
    <property type="component" value="Unassembled WGS sequence"/>
</dbReference>
<dbReference type="PROSITE" id="PS00497">
    <property type="entry name" value="TYROSINASE_1"/>
    <property type="match status" value="1"/>
</dbReference>
<evidence type="ECO:0000256" key="5">
    <source>
        <dbReference type="ARBA" id="ARBA00023002"/>
    </source>
</evidence>
<dbReference type="PRINTS" id="PR00092">
    <property type="entry name" value="TYROSINASE"/>
</dbReference>
<keyword evidence="7" id="KW-0503">Monooxygenase</keyword>
<feature type="domain" description="Tyrosinase copper-binding" evidence="12">
    <location>
        <begin position="273"/>
        <end position="284"/>
    </location>
</feature>
<evidence type="ECO:0000256" key="1">
    <source>
        <dbReference type="ARBA" id="ARBA00001973"/>
    </source>
</evidence>
<dbReference type="GO" id="GO:0042438">
    <property type="term" value="P:melanin biosynthetic process"/>
    <property type="evidence" value="ECO:0007669"/>
    <property type="project" value="UniProtKB-KW"/>
</dbReference>
<dbReference type="Pfam" id="PF18132">
    <property type="entry name" value="Tyrosinase_C"/>
    <property type="match status" value="1"/>
</dbReference>
<dbReference type="Pfam" id="PF00264">
    <property type="entry name" value="Tyrosinase"/>
    <property type="match status" value="1"/>
</dbReference>
<organism evidence="13 14">
    <name type="scientific">Psilocybe cyanescens</name>
    <dbReference type="NCBI Taxonomy" id="93625"/>
    <lineage>
        <taxon>Eukaryota</taxon>
        <taxon>Fungi</taxon>
        <taxon>Dikarya</taxon>
        <taxon>Basidiomycota</taxon>
        <taxon>Agaricomycotina</taxon>
        <taxon>Agaricomycetes</taxon>
        <taxon>Agaricomycetidae</taxon>
        <taxon>Agaricales</taxon>
        <taxon>Agaricineae</taxon>
        <taxon>Strophariaceae</taxon>
        <taxon>Psilocybe</taxon>
    </lineage>
</organism>
<reference evidence="13 14" key="1">
    <citation type="journal article" date="2018" name="Evol. Lett.">
        <title>Horizontal gene cluster transfer increased hallucinogenic mushroom diversity.</title>
        <authorList>
            <person name="Reynolds H.T."/>
            <person name="Vijayakumar V."/>
            <person name="Gluck-Thaler E."/>
            <person name="Korotkin H.B."/>
            <person name="Matheny P.B."/>
            <person name="Slot J.C."/>
        </authorList>
    </citation>
    <scope>NUCLEOTIDE SEQUENCE [LARGE SCALE GENOMIC DNA]</scope>
    <source>
        <strain evidence="13 14">2631</strain>
    </source>
</reference>
<dbReference type="STRING" id="93625.A0A409XHT0"/>
<dbReference type="AlphaFoldDB" id="A0A409XHT0"/>
<comment type="cofactor">
    <cofactor evidence="1">
        <name>Cu(2+)</name>
        <dbReference type="ChEBI" id="CHEBI:29036"/>
    </cofactor>
</comment>
<dbReference type="EMBL" id="NHYD01001653">
    <property type="protein sequence ID" value="PPQ90313.1"/>
    <property type="molecule type" value="Genomic_DNA"/>
</dbReference>
<comment type="catalytic activity">
    <reaction evidence="10">
        <text>L-tyrosine + O2 = L-dopaquinone + H2O</text>
        <dbReference type="Rhea" id="RHEA:18117"/>
        <dbReference type="ChEBI" id="CHEBI:15377"/>
        <dbReference type="ChEBI" id="CHEBI:15379"/>
        <dbReference type="ChEBI" id="CHEBI:57924"/>
        <dbReference type="ChEBI" id="CHEBI:58315"/>
        <dbReference type="EC" id="1.14.18.1"/>
    </reaction>
</comment>
<dbReference type="GO" id="GO:0046872">
    <property type="term" value="F:metal ion binding"/>
    <property type="evidence" value="ECO:0007669"/>
    <property type="project" value="UniProtKB-KW"/>
</dbReference>
<name>A0A409XHT0_PSICY</name>
<dbReference type="InterPro" id="IPR050316">
    <property type="entry name" value="Tyrosinase/Hemocyanin"/>
</dbReference>
<evidence type="ECO:0000256" key="7">
    <source>
        <dbReference type="ARBA" id="ARBA00023033"/>
    </source>
</evidence>
<evidence type="ECO:0000259" key="12">
    <source>
        <dbReference type="PROSITE" id="PS00498"/>
    </source>
</evidence>
<dbReference type="Gene3D" id="2.60.310.20">
    <property type="match status" value="1"/>
</dbReference>
<dbReference type="EC" id="1.14.18.1" evidence="3"/>
<comment type="catalytic activity">
    <reaction evidence="9">
        <text>2 L-dopa + O2 = 2 L-dopaquinone + 2 H2O</text>
        <dbReference type="Rhea" id="RHEA:34287"/>
        <dbReference type="ChEBI" id="CHEBI:15377"/>
        <dbReference type="ChEBI" id="CHEBI:15379"/>
        <dbReference type="ChEBI" id="CHEBI:57504"/>
        <dbReference type="ChEBI" id="CHEBI:57924"/>
        <dbReference type="EC" id="1.14.18.1"/>
    </reaction>
</comment>
<comment type="similarity">
    <text evidence="2">Belongs to the tyrosinase family.</text>
</comment>
<feature type="domain" description="Tyrosinase copper-binding" evidence="11">
    <location>
        <begin position="85"/>
        <end position="102"/>
    </location>
</feature>
<protein>
    <recommendedName>
        <fullName evidence="3">tyrosinase</fullName>
        <ecNumber evidence="3">1.14.18.1</ecNumber>
    </recommendedName>
</protein>
<dbReference type="SUPFAM" id="SSF48056">
    <property type="entry name" value="Di-copper centre-containing domain"/>
    <property type="match status" value="1"/>
</dbReference>
<evidence type="ECO:0000256" key="9">
    <source>
        <dbReference type="ARBA" id="ARBA00048233"/>
    </source>
</evidence>
<proteinExistence type="inferred from homology"/>
<comment type="caution">
    <text evidence="13">The sequence shown here is derived from an EMBL/GenBank/DDBJ whole genome shotgun (WGS) entry which is preliminary data.</text>
</comment>
<evidence type="ECO:0000256" key="3">
    <source>
        <dbReference type="ARBA" id="ARBA00011906"/>
    </source>
</evidence>
<evidence type="ECO:0000256" key="2">
    <source>
        <dbReference type="ARBA" id="ARBA00009928"/>
    </source>
</evidence>
<dbReference type="InParanoid" id="A0A409XHT0"/>
<evidence type="ECO:0000256" key="8">
    <source>
        <dbReference type="ARBA" id="ARBA00023101"/>
    </source>
</evidence>
<dbReference type="PANTHER" id="PTHR11474:SF76">
    <property type="entry name" value="SHKT DOMAIN-CONTAINING PROTEIN"/>
    <property type="match status" value="1"/>
</dbReference>
<dbReference type="Gene3D" id="1.10.1280.10">
    <property type="entry name" value="Di-copper center containing domain from catechol oxidase"/>
    <property type="match status" value="1"/>
</dbReference>
<sequence>MTTRLLIQGALPRSAVGVAAPQRLEIGAFVRNIRQFSLYIQALQALYGRDRNNAGSHWQIGGIHGQPDVAWDGTPSGGRNGYCAHGSEIFPTWHRPYVVLFEQEVQRLARQIAATYTYDRPLWEAAAASLRQPYWGWDNQATVIPPNQVISSTTVQIMRPDRRELVSVPNPFLVYTYPQSANAAFIAPFNRWPRTVRHPDANWNSQPSRLVSALRAEAQQIVNNTQRLYSIQNWREFTLGSGGTTGLEGIHNTIHTRTGGGGNMATVETAAFDPIFYLHHAQIDRIIDLWVRRHRVGTQNAANLLPFRRTQTTYWQSRDIAFNTSIFNYSYNGPMNRMDSEESNLLEGAEVSVSEPNKIHMADNEFNDMNEPMPEASSVVANSVTPEWSVRVQCKQFEVGGSFSVYIFLSNEVPASPDEWLFHPDFAGTFDVFANSHPEQCANCTAQADELIKGFVHINDIFLAKSGQTSLEPGTVVPYLKEHISWGVTKVNGDVVDLGNFPSLEVTVLCMPLDLPAGAEYPIEGEPTIYPDVTCGRVGGDHSD</sequence>
<evidence type="ECO:0000259" key="11">
    <source>
        <dbReference type="PROSITE" id="PS00497"/>
    </source>
</evidence>
<evidence type="ECO:0000256" key="4">
    <source>
        <dbReference type="ARBA" id="ARBA00022723"/>
    </source>
</evidence>
<dbReference type="InterPro" id="IPR002227">
    <property type="entry name" value="Tyrosinase_Cu-bd"/>
</dbReference>
<dbReference type="GO" id="GO:0004503">
    <property type="term" value="F:tyrosinase activity"/>
    <property type="evidence" value="ECO:0007669"/>
    <property type="project" value="UniProtKB-EC"/>
</dbReference>
<dbReference type="InterPro" id="IPR008922">
    <property type="entry name" value="Di-copper_centre_dom_sf"/>
</dbReference>
<evidence type="ECO:0000256" key="10">
    <source>
        <dbReference type="ARBA" id="ARBA00048881"/>
    </source>
</evidence>
<dbReference type="PANTHER" id="PTHR11474">
    <property type="entry name" value="TYROSINASE FAMILY MEMBER"/>
    <property type="match status" value="1"/>
</dbReference>
<dbReference type="InterPro" id="IPR041640">
    <property type="entry name" value="Tyrosinase_C"/>
</dbReference>
<keyword evidence="4" id="KW-0479">Metal-binding</keyword>
<dbReference type="OrthoDB" id="6132182at2759"/>
<dbReference type="PROSITE" id="PS00498">
    <property type="entry name" value="TYROSINASE_2"/>
    <property type="match status" value="1"/>
</dbReference>
<keyword evidence="14" id="KW-1185">Reference proteome</keyword>
<gene>
    <name evidence="13" type="ORF">CVT25_007898</name>
</gene>
<accession>A0A409XHT0</accession>
<keyword evidence="5" id="KW-0560">Oxidoreductase</keyword>
<keyword evidence="8" id="KW-0470">Melanin biosynthesis</keyword>